<proteinExistence type="predicted"/>
<sequence length="275" mass="30850">MADAVNFLEENFRKFLKWMEENQKIKSVSNHAALIAILDHGHADFFGKFHVTSHVATSVPTPIKTDDNSVTASKGKNISSIDELVDSYSDYNSDNDVPSEEEVQHMYKHMFEKFIEIRCTNKSLEERITELSCQNAMLEHEVQHCREQIAERDKTLEDTLAELKDVKASLSKMNTGKTKLNEILSTGKLRGNRQSLDYIGENSNSKRDPKNDIQFVKGANSNTPIPQSEAAAAVAKTTNTAPHLLRPSVSPFMTLYQRDFEKSKKPASGGAKDES</sequence>
<dbReference type="EMBL" id="JABTTQ020000001">
    <property type="protein sequence ID" value="KAK6163603.1"/>
    <property type="molecule type" value="Genomic_DNA"/>
</dbReference>
<accession>A0ABR0XX12</accession>
<organism evidence="2 3">
    <name type="scientific">Rehmannia glutinosa</name>
    <name type="common">Chinese foxglove</name>
    <dbReference type="NCBI Taxonomy" id="99300"/>
    <lineage>
        <taxon>Eukaryota</taxon>
        <taxon>Viridiplantae</taxon>
        <taxon>Streptophyta</taxon>
        <taxon>Embryophyta</taxon>
        <taxon>Tracheophyta</taxon>
        <taxon>Spermatophyta</taxon>
        <taxon>Magnoliopsida</taxon>
        <taxon>eudicotyledons</taxon>
        <taxon>Gunneridae</taxon>
        <taxon>Pentapetalae</taxon>
        <taxon>asterids</taxon>
        <taxon>lamiids</taxon>
        <taxon>Lamiales</taxon>
        <taxon>Orobanchaceae</taxon>
        <taxon>Rehmannieae</taxon>
        <taxon>Rehmannia</taxon>
    </lineage>
</organism>
<evidence type="ECO:0000256" key="1">
    <source>
        <dbReference type="SAM" id="Coils"/>
    </source>
</evidence>
<dbReference type="Proteomes" id="UP001318860">
    <property type="component" value="Unassembled WGS sequence"/>
</dbReference>
<name>A0ABR0XX12_REHGL</name>
<reference evidence="2 3" key="1">
    <citation type="journal article" date="2021" name="Comput. Struct. Biotechnol. J.">
        <title>De novo genome assembly of the potent medicinal plant Rehmannia glutinosa using nanopore technology.</title>
        <authorList>
            <person name="Ma L."/>
            <person name="Dong C."/>
            <person name="Song C."/>
            <person name="Wang X."/>
            <person name="Zheng X."/>
            <person name="Niu Y."/>
            <person name="Chen S."/>
            <person name="Feng W."/>
        </authorList>
    </citation>
    <scope>NUCLEOTIDE SEQUENCE [LARGE SCALE GENOMIC DNA]</scope>
    <source>
        <strain evidence="2">DH-2019</strain>
    </source>
</reference>
<keyword evidence="3" id="KW-1185">Reference proteome</keyword>
<feature type="coiled-coil region" evidence="1">
    <location>
        <begin position="121"/>
        <end position="148"/>
    </location>
</feature>
<gene>
    <name evidence="2" type="ORF">DH2020_000467</name>
</gene>
<comment type="caution">
    <text evidence="2">The sequence shown here is derived from an EMBL/GenBank/DDBJ whole genome shotgun (WGS) entry which is preliminary data.</text>
</comment>
<protein>
    <submittedName>
        <fullName evidence="2">Uncharacterized protein</fullName>
    </submittedName>
</protein>
<evidence type="ECO:0000313" key="2">
    <source>
        <dbReference type="EMBL" id="KAK6163603.1"/>
    </source>
</evidence>
<evidence type="ECO:0000313" key="3">
    <source>
        <dbReference type="Proteomes" id="UP001318860"/>
    </source>
</evidence>
<keyword evidence="1" id="KW-0175">Coiled coil</keyword>